<reference evidence="3 4" key="1">
    <citation type="submission" date="2019-03" db="EMBL/GenBank/DDBJ databases">
        <title>Draft genome sequences of novel Actinobacteria.</title>
        <authorList>
            <person name="Sahin N."/>
            <person name="Ay H."/>
            <person name="Saygin H."/>
        </authorList>
    </citation>
    <scope>NUCLEOTIDE SEQUENCE [LARGE SCALE GENOMIC DNA]</scope>
    <source>
        <strain evidence="3 4">CH32</strain>
    </source>
</reference>
<accession>A0A4R4YQ30</accession>
<dbReference type="InterPro" id="IPR017520">
    <property type="entry name" value="CHP03086"/>
</dbReference>
<name>A0A4R4YQ30_9ACTN</name>
<evidence type="ECO:0000256" key="1">
    <source>
        <dbReference type="SAM" id="MobiDB-lite"/>
    </source>
</evidence>
<dbReference type="GO" id="GO:0046872">
    <property type="term" value="F:metal ion binding"/>
    <property type="evidence" value="ECO:0007669"/>
    <property type="project" value="InterPro"/>
</dbReference>
<dbReference type="NCBIfam" id="TIGR03083">
    <property type="entry name" value="maleylpyruvate isomerase family mycothiol-dependent enzyme"/>
    <property type="match status" value="1"/>
</dbReference>
<evidence type="ECO:0000313" key="4">
    <source>
        <dbReference type="Proteomes" id="UP000295302"/>
    </source>
</evidence>
<dbReference type="Proteomes" id="UP000295302">
    <property type="component" value="Unassembled WGS sequence"/>
</dbReference>
<proteinExistence type="predicted"/>
<sequence>MAGALVRSVTPARLDDPAPCAGWNVRALLDHLTYETLMWAGLARGAPRTDHDADHLGSDHVGAFQAAAAATLAEFRRPGMLEERYGPAPGWRLVEQVVVETLVHGWDLAGAIGASTDLAPQLAEAMEPALRTLYDDLPRTPGGSFAPEQEPPPGATHADRLAAPGAFRLLRRRTRMNV</sequence>
<dbReference type="RefSeq" id="WP_132614041.1">
    <property type="nucleotide sequence ID" value="NZ_SMKQ01000049.1"/>
</dbReference>
<comment type="caution">
    <text evidence="3">The sequence shown here is derived from an EMBL/GenBank/DDBJ whole genome shotgun (WGS) entry which is preliminary data.</text>
</comment>
<dbReference type="SUPFAM" id="SSF109854">
    <property type="entry name" value="DinB/YfiT-like putative metalloenzymes"/>
    <property type="match status" value="1"/>
</dbReference>
<dbReference type="InterPro" id="IPR024344">
    <property type="entry name" value="MDMPI_metal-binding"/>
</dbReference>
<gene>
    <name evidence="3" type="ORF">E1286_18260</name>
</gene>
<dbReference type="EMBL" id="SMKQ01000049">
    <property type="protein sequence ID" value="TDD47223.1"/>
    <property type="molecule type" value="Genomic_DNA"/>
</dbReference>
<dbReference type="Pfam" id="PF11716">
    <property type="entry name" value="MDMPI_N"/>
    <property type="match status" value="1"/>
</dbReference>
<evidence type="ECO:0000259" key="2">
    <source>
        <dbReference type="Pfam" id="PF11716"/>
    </source>
</evidence>
<protein>
    <submittedName>
        <fullName evidence="3">TIGR03086 family protein</fullName>
    </submittedName>
</protein>
<dbReference type="InterPro" id="IPR034660">
    <property type="entry name" value="DinB/YfiT-like"/>
</dbReference>
<organism evidence="3 4">
    <name type="scientific">Nonomuraea terrae</name>
    <dbReference type="NCBI Taxonomy" id="2530383"/>
    <lineage>
        <taxon>Bacteria</taxon>
        <taxon>Bacillati</taxon>
        <taxon>Actinomycetota</taxon>
        <taxon>Actinomycetes</taxon>
        <taxon>Streptosporangiales</taxon>
        <taxon>Streptosporangiaceae</taxon>
        <taxon>Nonomuraea</taxon>
    </lineage>
</organism>
<keyword evidence="4" id="KW-1185">Reference proteome</keyword>
<feature type="region of interest" description="Disordered" evidence="1">
    <location>
        <begin position="136"/>
        <end position="162"/>
    </location>
</feature>
<dbReference type="OrthoDB" id="5185819at2"/>
<feature type="domain" description="Mycothiol-dependent maleylpyruvate isomerase metal-binding" evidence="2">
    <location>
        <begin position="4"/>
        <end position="109"/>
    </location>
</feature>
<dbReference type="AlphaFoldDB" id="A0A4R4YQ30"/>
<dbReference type="NCBIfam" id="TIGR03086">
    <property type="entry name" value="TIGR03086 family metal-binding protein"/>
    <property type="match status" value="1"/>
</dbReference>
<evidence type="ECO:0000313" key="3">
    <source>
        <dbReference type="EMBL" id="TDD47223.1"/>
    </source>
</evidence>
<dbReference type="Gene3D" id="1.20.120.450">
    <property type="entry name" value="dinb family like domain"/>
    <property type="match status" value="1"/>
</dbReference>
<dbReference type="InterPro" id="IPR017517">
    <property type="entry name" value="Maleyloyr_isom"/>
</dbReference>